<evidence type="ECO:0000256" key="1">
    <source>
        <dbReference type="ARBA" id="ARBA00022729"/>
    </source>
</evidence>
<protein>
    <submittedName>
        <fullName evidence="4">Murein DD-endopeptidase MepM/ murein hydrolase activator NlpD</fullName>
    </submittedName>
</protein>
<feature type="signal peptide" evidence="2">
    <location>
        <begin position="1"/>
        <end position="28"/>
    </location>
</feature>
<comment type="caution">
    <text evidence="4">The sequence shown here is derived from an EMBL/GenBank/DDBJ whole genome shotgun (WGS) entry which is preliminary data.</text>
</comment>
<dbReference type="RefSeq" id="WP_184073096.1">
    <property type="nucleotide sequence ID" value="NZ_JACHDS010000001.1"/>
</dbReference>
<dbReference type="Gene3D" id="2.70.70.10">
    <property type="entry name" value="Glucose Permease (Domain IIA)"/>
    <property type="match status" value="1"/>
</dbReference>
<dbReference type="Pfam" id="PF01551">
    <property type="entry name" value="Peptidase_M23"/>
    <property type="match status" value="1"/>
</dbReference>
<dbReference type="InterPro" id="IPR050570">
    <property type="entry name" value="Cell_wall_metabolism_enzyme"/>
</dbReference>
<keyword evidence="4" id="KW-0378">Hydrolase</keyword>
<proteinExistence type="predicted"/>
<feature type="domain" description="M23ase beta-sheet core" evidence="3">
    <location>
        <begin position="64"/>
        <end position="156"/>
    </location>
</feature>
<gene>
    <name evidence="4" type="ORF">HNR23_000499</name>
</gene>
<dbReference type="PANTHER" id="PTHR21666:SF289">
    <property type="entry name" value="L-ALA--D-GLU ENDOPEPTIDASE"/>
    <property type="match status" value="1"/>
</dbReference>
<dbReference type="PANTHER" id="PTHR21666">
    <property type="entry name" value="PEPTIDASE-RELATED"/>
    <property type="match status" value="1"/>
</dbReference>
<dbReference type="GO" id="GO:0004222">
    <property type="term" value="F:metalloendopeptidase activity"/>
    <property type="evidence" value="ECO:0007669"/>
    <property type="project" value="TreeGrafter"/>
</dbReference>
<keyword evidence="5" id="KW-1185">Reference proteome</keyword>
<dbReference type="Proteomes" id="UP000546642">
    <property type="component" value="Unassembled WGS sequence"/>
</dbReference>
<name>A0A7W9YE29_9ACTN</name>
<keyword evidence="1 2" id="KW-0732">Signal</keyword>
<dbReference type="InterPro" id="IPR011055">
    <property type="entry name" value="Dup_hybrid_motif"/>
</dbReference>
<reference evidence="4 5" key="1">
    <citation type="submission" date="2020-08" db="EMBL/GenBank/DDBJ databases">
        <title>Sequencing the genomes of 1000 actinobacteria strains.</title>
        <authorList>
            <person name="Klenk H.-P."/>
        </authorList>
    </citation>
    <scope>NUCLEOTIDE SEQUENCE [LARGE SCALE GENOMIC DNA]</scope>
    <source>
        <strain evidence="4 5">DSM 46659</strain>
    </source>
</reference>
<sequence>MRTATGRIVRRLGAVVAATAIASTTVIAATSADDMAMASINLRTPFDCGQTWTAKTYSGHNPQNAVDFQRSNALNQNVRSSAPGTVTTVADLGNRSYGKYIVIDHGGGVTTLYAHLNSQSVKKGARVGTGTVIGKVGSTGGSTGPHLHYEQRRNGAVQRVVLNGVSVKYYGSTTIKSSTGC</sequence>
<evidence type="ECO:0000313" key="5">
    <source>
        <dbReference type="Proteomes" id="UP000546642"/>
    </source>
</evidence>
<organism evidence="4 5">
    <name type="scientific">Nocardiopsis mwathae</name>
    <dbReference type="NCBI Taxonomy" id="1472723"/>
    <lineage>
        <taxon>Bacteria</taxon>
        <taxon>Bacillati</taxon>
        <taxon>Actinomycetota</taxon>
        <taxon>Actinomycetes</taxon>
        <taxon>Streptosporangiales</taxon>
        <taxon>Nocardiopsidaceae</taxon>
        <taxon>Nocardiopsis</taxon>
    </lineage>
</organism>
<dbReference type="InterPro" id="IPR016047">
    <property type="entry name" value="M23ase_b-sheet_dom"/>
</dbReference>
<evidence type="ECO:0000313" key="4">
    <source>
        <dbReference type="EMBL" id="MBB6170439.1"/>
    </source>
</evidence>
<dbReference type="AlphaFoldDB" id="A0A7W9YE29"/>
<accession>A0A7W9YE29</accession>
<feature type="chain" id="PRO_5030607527" evidence="2">
    <location>
        <begin position="29"/>
        <end position="181"/>
    </location>
</feature>
<evidence type="ECO:0000259" key="3">
    <source>
        <dbReference type="Pfam" id="PF01551"/>
    </source>
</evidence>
<dbReference type="EMBL" id="JACHDS010000001">
    <property type="protein sequence ID" value="MBB6170439.1"/>
    <property type="molecule type" value="Genomic_DNA"/>
</dbReference>
<dbReference type="CDD" id="cd12797">
    <property type="entry name" value="M23_peptidase"/>
    <property type="match status" value="1"/>
</dbReference>
<dbReference type="SUPFAM" id="SSF51261">
    <property type="entry name" value="Duplicated hybrid motif"/>
    <property type="match status" value="1"/>
</dbReference>
<evidence type="ECO:0000256" key="2">
    <source>
        <dbReference type="SAM" id="SignalP"/>
    </source>
</evidence>